<gene>
    <name evidence="2" type="ORF">A2675_03370</name>
</gene>
<dbReference type="SUPFAM" id="SSF69318">
    <property type="entry name" value="Integrin alpha N-terminal domain"/>
    <property type="match status" value="1"/>
</dbReference>
<dbReference type="AlphaFoldDB" id="A0A1G2S8S1"/>
<dbReference type="Proteomes" id="UP000176997">
    <property type="component" value="Unassembled WGS sequence"/>
</dbReference>
<comment type="caution">
    <text evidence="2">The sequence shown here is derived from an EMBL/GenBank/DDBJ whole genome shotgun (WGS) entry which is preliminary data.</text>
</comment>
<evidence type="ECO:0008006" key="4">
    <source>
        <dbReference type="Google" id="ProtNLM"/>
    </source>
</evidence>
<dbReference type="EMBL" id="MHUS01000010">
    <property type="protein sequence ID" value="OHA81485.1"/>
    <property type="molecule type" value="Genomic_DNA"/>
</dbReference>
<keyword evidence="1" id="KW-0812">Transmembrane</keyword>
<keyword evidence="1" id="KW-0472">Membrane</keyword>
<name>A0A1G2S8S1_9BACT</name>
<sequence length="179" mass="18802">MKKIILYGIGILAVVALIVMYVMRQANVPPQQVVSGGSIYKNAVYTIDGNPVQLVDGTASTEAAPGSASKITTQYFGNEVRGDLNGDGLEDVAFLFTQNSGGSGTFYYVAAALGSDKGYIGTNAVLLGDRIAPQTTEFRDGEVMVNYADRAPGEPMTAKPSVGVSKYLKILNGALVVAR</sequence>
<accession>A0A1G2S8S1</accession>
<organism evidence="2 3">
    <name type="scientific">Candidatus Yonathbacteria bacterium RIFCSPHIGHO2_01_FULL_51_10</name>
    <dbReference type="NCBI Taxonomy" id="1802723"/>
    <lineage>
        <taxon>Bacteria</taxon>
        <taxon>Candidatus Yonathiibacteriota</taxon>
    </lineage>
</organism>
<feature type="transmembrane region" description="Helical" evidence="1">
    <location>
        <begin position="5"/>
        <end position="23"/>
    </location>
</feature>
<dbReference type="InterPro" id="IPR028994">
    <property type="entry name" value="Integrin_alpha_N"/>
</dbReference>
<proteinExistence type="predicted"/>
<reference evidence="2 3" key="1">
    <citation type="journal article" date="2016" name="Nat. Commun.">
        <title>Thousands of microbial genomes shed light on interconnected biogeochemical processes in an aquifer system.</title>
        <authorList>
            <person name="Anantharaman K."/>
            <person name="Brown C.T."/>
            <person name="Hug L.A."/>
            <person name="Sharon I."/>
            <person name="Castelle C.J."/>
            <person name="Probst A.J."/>
            <person name="Thomas B.C."/>
            <person name="Singh A."/>
            <person name="Wilkins M.J."/>
            <person name="Karaoz U."/>
            <person name="Brodie E.L."/>
            <person name="Williams K.H."/>
            <person name="Hubbard S.S."/>
            <person name="Banfield J.F."/>
        </authorList>
    </citation>
    <scope>NUCLEOTIDE SEQUENCE [LARGE SCALE GENOMIC DNA]</scope>
</reference>
<evidence type="ECO:0000256" key="1">
    <source>
        <dbReference type="SAM" id="Phobius"/>
    </source>
</evidence>
<protein>
    <recommendedName>
        <fullName evidence="4">VCBS repeat-containing protein</fullName>
    </recommendedName>
</protein>
<dbReference type="STRING" id="1802723.A2675_03370"/>
<keyword evidence="1" id="KW-1133">Transmembrane helix</keyword>
<evidence type="ECO:0000313" key="2">
    <source>
        <dbReference type="EMBL" id="OHA81485.1"/>
    </source>
</evidence>
<evidence type="ECO:0000313" key="3">
    <source>
        <dbReference type="Proteomes" id="UP000176997"/>
    </source>
</evidence>